<evidence type="ECO:0000259" key="2">
    <source>
        <dbReference type="PROSITE" id="PS50011"/>
    </source>
</evidence>
<keyword evidence="3" id="KW-0808">Transferase</keyword>
<keyword evidence="3" id="KW-0675">Receptor</keyword>
<dbReference type="InterPro" id="IPR011009">
    <property type="entry name" value="Kinase-like_dom_sf"/>
</dbReference>
<feature type="domain" description="Protein kinase" evidence="2">
    <location>
        <begin position="39"/>
        <end position="398"/>
    </location>
</feature>
<sequence>MCKRQADALASQPRRRSLPRRSSNTASSYSSSFATVAGTSSASAQGTSNGGEAAAASSSSAASWSISSIASLRDSLPDAPAMYSFAEIAAATNNFLGKRLSSSSSSWRCSLHGKDAAVFQRHFSGDPVALPAKIAAVCRSHHRSLIRLLGASISGNYIYLVYEFSPGASLTDCLRSPRNPHFTLLSSWVSRVQIAADLAQGLDYIHNHSACGGSVHNRMKSSAVIVSDPGLNAKICHFGAAFLVGAVPSEDKFDGGSVKIEGTRGYLAPEVIAGGGVSRRSDVFAFGVVLLELISGDVPVKYRYNGIGKNYEMASLIETAREVMGPAEGVENGMPEPSGEAAVRGMRVQRLVDRRLKDSFPEEVAEKLTRVALRCVEAEPAKRPEMSWVEGKISKLFLDSKAWQDRIRVPADFSVSFAPR</sequence>
<organism evidence="3 4">
    <name type="scientific">Apostasia shenzhenica</name>
    <dbReference type="NCBI Taxonomy" id="1088818"/>
    <lineage>
        <taxon>Eukaryota</taxon>
        <taxon>Viridiplantae</taxon>
        <taxon>Streptophyta</taxon>
        <taxon>Embryophyta</taxon>
        <taxon>Tracheophyta</taxon>
        <taxon>Spermatophyta</taxon>
        <taxon>Magnoliopsida</taxon>
        <taxon>Liliopsida</taxon>
        <taxon>Asparagales</taxon>
        <taxon>Orchidaceae</taxon>
        <taxon>Apostasioideae</taxon>
        <taxon>Apostasia</taxon>
    </lineage>
</organism>
<dbReference type="SUPFAM" id="SSF56112">
    <property type="entry name" value="Protein kinase-like (PK-like)"/>
    <property type="match status" value="1"/>
</dbReference>
<evidence type="ECO:0000256" key="1">
    <source>
        <dbReference type="SAM" id="MobiDB-lite"/>
    </source>
</evidence>
<name>A0A2I0ACK3_9ASPA</name>
<accession>A0A2I0ACK3</accession>
<dbReference type="GO" id="GO:0005524">
    <property type="term" value="F:ATP binding"/>
    <property type="evidence" value="ECO:0007669"/>
    <property type="project" value="InterPro"/>
</dbReference>
<dbReference type="InterPro" id="IPR001245">
    <property type="entry name" value="Ser-Thr/Tyr_kinase_cat_dom"/>
</dbReference>
<evidence type="ECO:0000313" key="4">
    <source>
        <dbReference type="Proteomes" id="UP000236161"/>
    </source>
</evidence>
<feature type="region of interest" description="Disordered" evidence="1">
    <location>
        <begin position="1"/>
        <end position="30"/>
    </location>
</feature>
<dbReference type="PANTHER" id="PTHR46863">
    <property type="entry name" value="OS09G0572100 PROTEIN"/>
    <property type="match status" value="1"/>
</dbReference>
<dbReference type="InterPro" id="IPR000719">
    <property type="entry name" value="Prot_kinase_dom"/>
</dbReference>
<proteinExistence type="predicted"/>
<dbReference type="AlphaFoldDB" id="A0A2I0ACK3"/>
<dbReference type="Pfam" id="PF07714">
    <property type="entry name" value="PK_Tyr_Ser-Thr"/>
    <property type="match status" value="1"/>
</dbReference>
<gene>
    <name evidence="3" type="primary">LYK3</name>
    <name evidence="3" type="ORF">AXF42_Ash010011</name>
</gene>
<reference evidence="3 4" key="1">
    <citation type="journal article" date="2017" name="Nature">
        <title>The Apostasia genome and the evolution of orchids.</title>
        <authorList>
            <person name="Zhang G.Q."/>
            <person name="Liu K.W."/>
            <person name="Li Z."/>
            <person name="Lohaus R."/>
            <person name="Hsiao Y.Y."/>
            <person name="Niu S.C."/>
            <person name="Wang J.Y."/>
            <person name="Lin Y.C."/>
            <person name="Xu Q."/>
            <person name="Chen L.J."/>
            <person name="Yoshida K."/>
            <person name="Fujiwara S."/>
            <person name="Wang Z.W."/>
            <person name="Zhang Y.Q."/>
            <person name="Mitsuda N."/>
            <person name="Wang M."/>
            <person name="Liu G.H."/>
            <person name="Pecoraro L."/>
            <person name="Huang H.X."/>
            <person name="Xiao X.J."/>
            <person name="Lin M."/>
            <person name="Wu X.Y."/>
            <person name="Wu W.L."/>
            <person name="Chen Y.Y."/>
            <person name="Chang S.B."/>
            <person name="Sakamoto S."/>
            <person name="Ohme-Takagi M."/>
            <person name="Yagi M."/>
            <person name="Zeng S.J."/>
            <person name="Shen C.Y."/>
            <person name="Yeh C.M."/>
            <person name="Luo Y.B."/>
            <person name="Tsai W.C."/>
            <person name="Van de Peer Y."/>
            <person name="Liu Z.J."/>
        </authorList>
    </citation>
    <scope>NUCLEOTIDE SEQUENCE [LARGE SCALE GENOMIC DNA]</scope>
    <source>
        <strain evidence="4">cv. Shenzhen</strain>
        <tissue evidence="3">Stem</tissue>
    </source>
</reference>
<dbReference type="PANTHER" id="PTHR46863:SF1">
    <property type="entry name" value="PROTEIN KINASE SUPERFAMILY PROTEIN"/>
    <property type="match status" value="1"/>
</dbReference>
<dbReference type="OrthoDB" id="4062651at2759"/>
<dbReference type="STRING" id="1088818.A0A2I0ACK3"/>
<dbReference type="GO" id="GO:0004672">
    <property type="term" value="F:protein kinase activity"/>
    <property type="evidence" value="ECO:0007669"/>
    <property type="project" value="InterPro"/>
</dbReference>
<dbReference type="Gene3D" id="1.10.510.10">
    <property type="entry name" value="Transferase(Phosphotransferase) domain 1"/>
    <property type="match status" value="1"/>
</dbReference>
<evidence type="ECO:0000313" key="3">
    <source>
        <dbReference type="EMBL" id="PKA53281.1"/>
    </source>
</evidence>
<dbReference type="Proteomes" id="UP000236161">
    <property type="component" value="Unassembled WGS sequence"/>
</dbReference>
<keyword evidence="4" id="KW-1185">Reference proteome</keyword>
<dbReference type="EMBL" id="KZ451999">
    <property type="protein sequence ID" value="PKA53281.1"/>
    <property type="molecule type" value="Genomic_DNA"/>
</dbReference>
<keyword evidence="3" id="KW-0418">Kinase</keyword>
<protein>
    <submittedName>
        <fullName evidence="3">LysM domain receptor-like kinase 3</fullName>
    </submittedName>
</protein>
<feature type="compositionally biased region" description="Low complexity" evidence="1">
    <location>
        <begin position="20"/>
        <end position="30"/>
    </location>
</feature>
<dbReference type="PROSITE" id="PS50011">
    <property type="entry name" value="PROTEIN_KINASE_DOM"/>
    <property type="match status" value="1"/>
</dbReference>